<keyword evidence="2" id="KW-1185">Reference proteome</keyword>
<comment type="caution">
    <text evidence="1">The sequence shown here is derived from an EMBL/GenBank/DDBJ whole genome shotgun (WGS) entry which is preliminary data.</text>
</comment>
<reference evidence="1 2" key="1">
    <citation type="journal article" date="2015" name="Plant Cell">
        <title>Oil accumulation by the oleaginous diatom Fistulifera solaris as revealed by the genome and transcriptome.</title>
        <authorList>
            <person name="Tanaka T."/>
            <person name="Maeda Y."/>
            <person name="Veluchamy A."/>
            <person name="Tanaka M."/>
            <person name="Abida H."/>
            <person name="Marechal E."/>
            <person name="Bowler C."/>
            <person name="Muto M."/>
            <person name="Sunaga Y."/>
            <person name="Tanaka M."/>
            <person name="Yoshino T."/>
            <person name="Taniguchi T."/>
            <person name="Fukuda Y."/>
            <person name="Nemoto M."/>
            <person name="Matsumoto M."/>
            <person name="Wong P.S."/>
            <person name="Aburatani S."/>
            <person name="Fujibuchi W."/>
        </authorList>
    </citation>
    <scope>NUCLEOTIDE SEQUENCE [LARGE SCALE GENOMIC DNA]</scope>
    <source>
        <strain evidence="1 2">JPCC DA0580</strain>
    </source>
</reference>
<dbReference type="EMBL" id="BDSP01000078">
    <property type="protein sequence ID" value="GAX14264.1"/>
    <property type="molecule type" value="Genomic_DNA"/>
</dbReference>
<sequence>MPIFSESRGYQISVETFSTPDAESSIAVEERLRHITEPLIPEDVWETMTGQEFQQHPETLDQLAKTGAWLAENDEVNEWVDWKVFGSLGSLEKGDIQVWTGKAKKEGHGSEVPFIKSRSILPMPPEEVVELLMDSERVKTYNQWSQGRTDCWIAPAEEGSQKQTKIVKSTTQPPLGAKPVVSVTLLHARPWGSDGGWIVVSRSPGGNAYFDADDSLTSRSDILLGVNLLSPLDEESCILTSLTHVYSPAIPAMLAERLGARSAINFAIDVRNSKVPA</sequence>
<evidence type="ECO:0000313" key="2">
    <source>
        <dbReference type="Proteomes" id="UP000198406"/>
    </source>
</evidence>
<name>A0A1Z5JJV0_FISSO</name>
<evidence type="ECO:0000313" key="1">
    <source>
        <dbReference type="EMBL" id="GAX14264.1"/>
    </source>
</evidence>
<proteinExistence type="predicted"/>
<evidence type="ECO:0008006" key="3">
    <source>
        <dbReference type="Google" id="ProtNLM"/>
    </source>
</evidence>
<organism evidence="1 2">
    <name type="scientific">Fistulifera solaris</name>
    <name type="common">Oleaginous diatom</name>
    <dbReference type="NCBI Taxonomy" id="1519565"/>
    <lineage>
        <taxon>Eukaryota</taxon>
        <taxon>Sar</taxon>
        <taxon>Stramenopiles</taxon>
        <taxon>Ochrophyta</taxon>
        <taxon>Bacillariophyta</taxon>
        <taxon>Bacillariophyceae</taxon>
        <taxon>Bacillariophycidae</taxon>
        <taxon>Naviculales</taxon>
        <taxon>Naviculaceae</taxon>
        <taxon>Fistulifera</taxon>
    </lineage>
</organism>
<dbReference type="SUPFAM" id="SSF55961">
    <property type="entry name" value="Bet v1-like"/>
    <property type="match status" value="1"/>
</dbReference>
<gene>
    <name evidence="1" type="ORF">FisN_1Hu459</name>
</gene>
<accession>A0A1Z5JJV0</accession>
<dbReference type="Proteomes" id="UP000198406">
    <property type="component" value="Unassembled WGS sequence"/>
</dbReference>
<dbReference type="OrthoDB" id="200405at2759"/>
<dbReference type="AlphaFoldDB" id="A0A1Z5JJV0"/>
<dbReference type="Gene3D" id="3.30.530.20">
    <property type="match status" value="1"/>
</dbReference>
<protein>
    <recommendedName>
        <fullName evidence="3">START domain-containing protein</fullName>
    </recommendedName>
</protein>
<dbReference type="InterPro" id="IPR023393">
    <property type="entry name" value="START-like_dom_sf"/>
</dbReference>
<dbReference type="InParanoid" id="A0A1Z5JJV0"/>